<gene>
    <name evidence="2" type="ORF">RIF29_10010</name>
</gene>
<dbReference type="Gene3D" id="3.40.50.12780">
    <property type="entry name" value="N-terminal domain of ligase-like"/>
    <property type="match status" value="1"/>
</dbReference>
<dbReference type="InterPro" id="IPR042099">
    <property type="entry name" value="ANL_N_sf"/>
</dbReference>
<dbReference type="InterPro" id="IPR000873">
    <property type="entry name" value="AMP-dep_synth/lig_dom"/>
</dbReference>
<keyword evidence="3" id="KW-1185">Reference proteome</keyword>
<reference evidence="2 3" key="1">
    <citation type="submission" date="2024-01" db="EMBL/GenBank/DDBJ databases">
        <title>The genomes of 5 underutilized Papilionoideae crops provide insights into root nodulation and disease resistanc.</title>
        <authorList>
            <person name="Yuan L."/>
        </authorList>
    </citation>
    <scope>NUCLEOTIDE SEQUENCE [LARGE SCALE GENOMIC DNA]</scope>
    <source>
        <strain evidence="2">ZHUSHIDOU_FW_LH</strain>
        <tissue evidence="2">Leaf</tissue>
    </source>
</reference>
<name>A0AAN9IKP3_CROPI</name>
<protein>
    <recommendedName>
        <fullName evidence="1">AMP-dependent synthetase/ligase domain-containing protein</fullName>
    </recommendedName>
</protein>
<comment type="caution">
    <text evidence="2">The sequence shown here is derived from an EMBL/GenBank/DDBJ whole genome shotgun (WGS) entry which is preliminary data.</text>
</comment>
<dbReference type="EMBL" id="JAYWIO010000002">
    <property type="protein sequence ID" value="KAK7281755.1"/>
    <property type="molecule type" value="Genomic_DNA"/>
</dbReference>
<proteinExistence type="predicted"/>
<feature type="domain" description="AMP-dependent synthetase/ligase" evidence="1">
    <location>
        <begin position="19"/>
        <end position="98"/>
    </location>
</feature>
<dbReference type="Proteomes" id="UP001372338">
    <property type="component" value="Unassembled WGS sequence"/>
</dbReference>
<evidence type="ECO:0000313" key="3">
    <source>
        <dbReference type="Proteomes" id="UP001372338"/>
    </source>
</evidence>
<dbReference type="PANTHER" id="PTHR22754">
    <property type="entry name" value="DISCO-INTERACTING PROTEIN 2 DIP2 -RELATED"/>
    <property type="match status" value="1"/>
</dbReference>
<dbReference type="Pfam" id="PF00501">
    <property type="entry name" value="AMP-binding"/>
    <property type="match status" value="1"/>
</dbReference>
<evidence type="ECO:0000313" key="2">
    <source>
        <dbReference type="EMBL" id="KAK7281755.1"/>
    </source>
</evidence>
<dbReference type="SUPFAM" id="SSF56801">
    <property type="entry name" value="Acetyl-CoA synthetase-like"/>
    <property type="match status" value="1"/>
</dbReference>
<evidence type="ECO:0000259" key="1">
    <source>
        <dbReference type="Pfam" id="PF00501"/>
    </source>
</evidence>
<dbReference type="PANTHER" id="PTHR22754:SF32">
    <property type="entry name" value="DISCO-INTERACTING PROTEIN 2"/>
    <property type="match status" value="1"/>
</dbReference>
<organism evidence="2 3">
    <name type="scientific">Crotalaria pallida</name>
    <name type="common">Smooth rattlebox</name>
    <name type="synonym">Crotalaria striata</name>
    <dbReference type="NCBI Taxonomy" id="3830"/>
    <lineage>
        <taxon>Eukaryota</taxon>
        <taxon>Viridiplantae</taxon>
        <taxon>Streptophyta</taxon>
        <taxon>Embryophyta</taxon>
        <taxon>Tracheophyta</taxon>
        <taxon>Spermatophyta</taxon>
        <taxon>Magnoliopsida</taxon>
        <taxon>eudicotyledons</taxon>
        <taxon>Gunneridae</taxon>
        <taxon>Pentapetalae</taxon>
        <taxon>rosids</taxon>
        <taxon>fabids</taxon>
        <taxon>Fabales</taxon>
        <taxon>Fabaceae</taxon>
        <taxon>Papilionoideae</taxon>
        <taxon>50 kb inversion clade</taxon>
        <taxon>genistoids sensu lato</taxon>
        <taxon>core genistoids</taxon>
        <taxon>Crotalarieae</taxon>
        <taxon>Crotalaria</taxon>
    </lineage>
</organism>
<accession>A0AAN9IKP3</accession>
<dbReference type="AlphaFoldDB" id="A0AAN9IKP3"/>
<sequence length="99" mass="11016">MAKSSWLHTDTWVKNSKSMVLDHLVDQSETQPGDICFLQFTSGSTGDTKGVTITHGALIHNVKLMRSRYKSTSRTVLVSWLPQYHDMGLIGGLFTSLFA</sequence>